<gene>
    <name evidence="1" type="ORF">CHX27_01880</name>
</gene>
<sequence length="84" mass="9469">MSSNRRRAIRCIFLAHVWWKLIYAKKDVAAIAHPGKNGKNGKDGKDGKKGKWSTMFHKVFHDVHNAALYKLPSTSSGTDLRYVG</sequence>
<name>A0A256A5G4_9FLAO</name>
<organism evidence="1 2">
    <name type="scientific">Flavobacterium aurantiibacter</name>
    <dbReference type="NCBI Taxonomy" id="2023067"/>
    <lineage>
        <taxon>Bacteria</taxon>
        <taxon>Pseudomonadati</taxon>
        <taxon>Bacteroidota</taxon>
        <taxon>Flavobacteriia</taxon>
        <taxon>Flavobacteriales</taxon>
        <taxon>Flavobacteriaceae</taxon>
        <taxon>Flavobacterium</taxon>
    </lineage>
</organism>
<evidence type="ECO:0000313" key="2">
    <source>
        <dbReference type="Proteomes" id="UP000216035"/>
    </source>
</evidence>
<dbReference type="AlphaFoldDB" id="A0A256A5G4"/>
<reference evidence="1 2" key="1">
    <citation type="submission" date="2017-07" db="EMBL/GenBank/DDBJ databases">
        <title>Flavobacterium cyanobacteriorum sp. nov., isolated from cyanobacterial aggregates in a eutrophic lake.</title>
        <authorList>
            <person name="Cai H."/>
        </authorList>
    </citation>
    <scope>NUCLEOTIDE SEQUENCE [LARGE SCALE GENOMIC DNA]</scope>
    <source>
        <strain evidence="1 2">TH167</strain>
    </source>
</reference>
<proteinExistence type="predicted"/>
<evidence type="ECO:0000313" key="1">
    <source>
        <dbReference type="EMBL" id="OYQ48942.1"/>
    </source>
</evidence>
<protein>
    <submittedName>
        <fullName evidence="1">Uncharacterized protein</fullName>
    </submittedName>
</protein>
<dbReference type="EMBL" id="NOXX01000114">
    <property type="protein sequence ID" value="OYQ48942.1"/>
    <property type="molecule type" value="Genomic_DNA"/>
</dbReference>
<dbReference type="Proteomes" id="UP000216035">
    <property type="component" value="Unassembled WGS sequence"/>
</dbReference>
<accession>A0A256A5G4</accession>
<keyword evidence="2" id="KW-1185">Reference proteome</keyword>
<comment type="caution">
    <text evidence="1">The sequence shown here is derived from an EMBL/GenBank/DDBJ whole genome shotgun (WGS) entry which is preliminary data.</text>
</comment>